<organism evidence="8 9">
    <name type="scientific">Tissierella creatinophila DSM 6911</name>
    <dbReference type="NCBI Taxonomy" id="1123403"/>
    <lineage>
        <taxon>Bacteria</taxon>
        <taxon>Bacillati</taxon>
        <taxon>Bacillota</taxon>
        <taxon>Tissierellia</taxon>
        <taxon>Tissierellales</taxon>
        <taxon>Tissierellaceae</taxon>
        <taxon>Tissierella</taxon>
    </lineage>
</organism>
<dbReference type="OrthoDB" id="9808002at2"/>
<dbReference type="GO" id="GO:0051536">
    <property type="term" value="F:iron-sulfur cluster binding"/>
    <property type="evidence" value="ECO:0007669"/>
    <property type="project" value="UniProtKB-KW"/>
</dbReference>
<dbReference type="EMBL" id="LTDM01000014">
    <property type="protein sequence ID" value="OLS02941.1"/>
    <property type="molecule type" value="Genomic_DNA"/>
</dbReference>
<dbReference type="PIRSF" id="PIRSF005572">
    <property type="entry name" value="NifS"/>
    <property type="match status" value="1"/>
</dbReference>
<protein>
    <submittedName>
        <fullName evidence="8">Cysteine desulfurase IscS</fullName>
        <ecNumber evidence="8">2.8.1.7</ecNumber>
    </submittedName>
</protein>
<keyword evidence="8" id="KW-0808">Transferase</keyword>
<proteinExistence type="inferred from homology"/>
<dbReference type="Gene3D" id="1.10.260.50">
    <property type="match status" value="1"/>
</dbReference>
<dbReference type="Pfam" id="PF00266">
    <property type="entry name" value="Aminotran_5"/>
    <property type="match status" value="1"/>
</dbReference>
<dbReference type="InterPro" id="IPR015421">
    <property type="entry name" value="PyrdxlP-dep_Trfase_major"/>
</dbReference>
<accession>A0A1U7M6M8</accession>
<comment type="similarity">
    <text evidence="2">Belongs to the class-V pyridoxal-phosphate-dependent aminotransferase family. NifS/IscS subfamily.</text>
</comment>
<dbReference type="InterPro" id="IPR015424">
    <property type="entry name" value="PyrdxlP-dep_Trfase"/>
</dbReference>
<reference evidence="8 9" key="1">
    <citation type="submission" date="2016-02" db="EMBL/GenBank/DDBJ databases">
        <title>Genome sequence of Tissierella creatinophila DSM 6911.</title>
        <authorList>
            <person name="Poehlein A."/>
            <person name="Daniel R."/>
        </authorList>
    </citation>
    <scope>NUCLEOTIDE SEQUENCE [LARGE SCALE GENOMIC DNA]</scope>
    <source>
        <strain evidence="8 9">DSM 6911</strain>
    </source>
</reference>
<keyword evidence="5" id="KW-0408">Iron</keyword>
<dbReference type="Proteomes" id="UP000186112">
    <property type="component" value="Unassembled WGS sequence"/>
</dbReference>
<evidence type="ECO:0000256" key="2">
    <source>
        <dbReference type="ARBA" id="ARBA00006490"/>
    </source>
</evidence>
<dbReference type="AlphaFoldDB" id="A0A1U7M6M8"/>
<dbReference type="SUPFAM" id="SSF53383">
    <property type="entry name" value="PLP-dependent transferases"/>
    <property type="match status" value="1"/>
</dbReference>
<dbReference type="EC" id="2.8.1.7" evidence="8"/>
<sequence>MIYLDNCATTKMRRKVIETMYSSLEKDFGNPSSLHRLGLKSEKEIKKSRQIVSDYLNVDEREIYFTSGGTESNNIAIQSIVNSLCKRGKHIITTNIEHASIINTMKELETKGFKVTYLDVDSEGRISLEDLKQAINDETILVSIIHVNNEIGTIQDIKEIKNIIKLKNSKVILHVDGIQSFGKIDFSIKDLGIDTFSFSSHKIHGPKGVGGLYVKRDLKLSPIVFGGNQERGMRSGTENVSGIIAFGKAVEIMDKNKQEERKHVLELKRYTIELIEKNIEDIKINSSLDNGFSPYILSISFRNTRGEVLLHFLEQKDIYISTASACSSNGTKKSDILKAIGLDDLEIEGTIRICFSYENNKDDIVYFVDELRKSVEEIRKIMKR</sequence>
<dbReference type="Gene3D" id="3.90.1150.10">
    <property type="entry name" value="Aspartate Aminotransferase, domain 1"/>
    <property type="match status" value="1"/>
</dbReference>
<dbReference type="GO" id="GO:0046872">
    <property type="term" value="F:metal ion binding"/>
    <property type="evidence" value="ECO:0007669"/>
    <property type="project" value="UniProtKB-KW"/>
</dbReference>
<evidence type="ECO:0000313" key="9">
    <source>
        <dbReference type="Proteomes" id="UP000186112"/>
    </source>
</evidence>
<comment type="cofactor">
    <cofactor evidence="1">
        <name>pyridoxal 5'-phosphate</name>
        <dbReference type="ChEBI" id="CHEBI:597326"/>
    </cofactor>
</comment>
<dbReference type="PANTHER" id="PTHR11601:SF50">
    <property type="entry name" value="CYSTEINE DESULFURASE ISCS 2-RELATED"/>
    <property type="match status" value="1"/>
</dbReference>
<gene>
    <name evidence="8" type="primary">iscS_2</name>
    <name evidence="8" type="ORF">TICRE_10950</name>
</gene>
<dbReference type="PROSITE" id="PS00018">
    <property type="entry name" value="EF_HAND_1"/>
    <property type="match status" value="1"/>
</dbReference>
<keyword evidence="9" id="KW-1185">Reference proteome</keyword>
<dbReference type="InterPro" id="IPR000192">
    <property type="entry name" value="Aminotrans_V_dom"/>
</dbReference>
<evidence type="ECO:0000256" key="4">
    <source>
        <dbReference type="ARBA" id="ARBA00022898"/>
    </source>
</evidence>
<dbReference type="PANTHER" id="PTHR11601">
    <property type="entry name" value="CYSTEINE DESULFURYLASE FAMILY MEMBER"/>
    <property type="match status" value="1"/>
</dbReference>
<evidence type="ECO:0000256" key="6">
    <source>
        <dbReference type="ARBA" id="ARBA00023014"/>
    </source>
</evidence>
<comment type="caution">
    <text evidence="8">The sequence shown here is derived from an EMBL/GenBank/DDBJ whole genome shotgun (WGS) entry which is preliminary data.</text>
</comment>
<evidence type="ECO:0000256" key="3">
    <source>
        <dbReference type="ARBA" id="ARBA00022723"/>
    </source>
</evidence>
<evidence type="ECO:0000313" key="8">
    <source>
        <dbReference type="EMBL" id="OLS02941.1"/>
    </source>
</evidence>
<evidence type="ECO:0000256" key="1">
    <source>
        <dbReference type="ARBA" id="ARBA00001933"/>
    </source>
</evidence>
<evidence type="ECO:0000256" key="5">
    <source>
        <dbReference type="ARBA" id="ARBA00023004"/>
    </source>
</evidence>
<dbReference type="GO" id="GO:0031071">
    <property type="term" value="F:cysteine desulfurase activity"/>
    <property type="evidence" value="ECO:0007669"/>
    <property type="project" value="UniProtKB-EC"/>
</dbReference>
<dbReference type="Gene3D" id="3.40.640.10">
    <property type="entry name" value="Type I PLP-dependent aspartate aminotransferase-like (Major domain)"/>
    <property type="match status" value="1"/>
</dbReference>
<keyword evidence="3" id="KW-0479">Metal-binding</keyword>
<dbReference type="RefSeq" id="WP_075725961.1">
    <property type="nucleotide sequence ID" value="NZ_LTDM01000014.1"/>
</dbReference>
<dbReference type="InterPro" id="IPR015422">
    <property type="entry name" value="PyrdxlP-dep_Trfase_small"/>
</dbReference>
<dbReference type="FunFam" id="3.40.640.10:FF:000084">
    <property type="entry name" value="IscS-like cysteine desulfurase"/>
    <property type="match status" value="1"/>
</dbReference>
<keyword evidence="6" id="KW-0411">Iron-sulfur</keyword>
<evidence type="ECO:0000259" key="7">
    <source>
        <dbReference type="Pfam" id="PF00266"/>
    </source>
</evidence>
<feature type="domain" description="Aminotransferase class V" evidence="7">
    <location>
        <begin position="2"/>
        <end position="366"/>
    </location>
</feature>
<keyword evidence="4" id="KW-0663">Pyridoxal phosphate</keyword>
<dbReference type="InterPro" id="IPR016454">
    <property type="entry name" value="Cysteine_dSase"/>
</dbReference>
<dbReference type="NCBIfam" id="NF002806">
    <property type="entry name" value="PRK02948.1"/>
    <property type="match status" value="1"/>
</dbReference>
<dbReference type="InterPro" id="IPR018247">
    <property type="entry name" value="EF_Hand_1_Ca_BS"/>
</dbReference>
<name>A0A1U7M6M8_TISCR</name>